<name>A0A841IKT3_9ACTN</name>
<feature type="compositionally biased region" description="Low complexity" evidence="1">
    <location>
        <begin position="39"/>
        <end position="52"/>
    </location>
</feature>
<dbReference type="Pfam" id="PF07510">
    <property type="entry name" value="GmrSD_C"/>
    <property type="match status" value="1"/>
</dbReference>
<dbReference type="AlphaFoldDB" id="A0A841IKT3"/>
<dbReference type="Proteomes" id="UP000536604">
    <property type="component" value="Unassembled WGS sequence"/>
</dbReference>
<accession>A0A841IKT3</accession>
<evidence type="ECO:0000256" key="1">
    <source>
        <dbReference type="SAM" id="MobiDB-lite"/>
    </source>
</evidence>
<protein>
    <recommendedName>
        <fullName evidence="2">GmrSD restriction endonucleases C-terminal domain-containing protein</fullName>
    </recommendedName>
</protein>
<comment type="caution">
    <text evidence="3">The sequence shown here is derived from an EMBL/GenBank/DDBJ whole genome shotgun (WGS) entry which is preliminary data.</text>
</comment>
<evidence type="ECO:0000259" key="2">
    <source>
        <dbReference type="Pfam" id="PF07510"/>
    </source>
</evidence>
<dbReference type="RefSeq" id="WP_343064925.1">
    <property type="nucleotide sequence ID" value="NZ_JACHJO010000003.1"/>
</dbReference>
<gene>
    <name evidence="3" type="ORF">FHS13_001324</name>
</gene>
<evidence type="ECO:0000313" key="3">
    <source>
        <dbReference type="EMBL" id="MBB6119389.1"/>
    </source>
</evidence>
<dbReference type="InterPro" id="IPR011089">
    <property type="entry name" value="GmrSD_C"/>
</dbReference>
<keyword evidence="4" id="KW-1185">Reference proteome</keyword>
<proteinExistence type="predicted"/>
<dbReference type="PANTHER" id="PTHR24094:SF15">
    <property type="entry name" value="AMP-DEPENDENT SYNTHETASE_LIGASE DOMAIN-CONTAINING PROTEIN-RELATED"/>
    <property type="match status" value="1"/>
</dbReference>
<feature type="domain" description="GmrSD restriction endonucleases C-terminal" evidence="2">
    <location>
        <begin position="112"/>
        <end position="221"/>
    </location>
</feature>
<sequence length="226" mass="24501">MKKIGAIVAGVLVAVAAFVLYELGVITPDPRSDGGGSASGPMSAPSGEPSAEQALNKLDELRVEEESQASGYDRSAFPHWTSNVQDGCNTREAVLVRSGEGVEVGEDCDITSGTWHSAYDGETFTDPGDLDIDHMVPLKEGWRSGAHEWTTDKREQFANDMESDQLWAVSASSNRSKSDGDPSDWLPPLESMHCEYAVSWIEVKHVWDLSVDPDEEAALREVLASC</sequence>
<reference evidence="3 4" key="1">
    <citation type="submission" date="2020-08" db="EMBL/GenBank/DDBJ databases">
        <title>Genomic Encyclopedia of Type Strains, Phase III (KMG-III): the genomes of soil and plant-associated and newly described type strains.</title>
        <authorList>
            <person name="Whitman W."/>
        </authorList>
    </citation>
    <scope>NUCLEOTIDE SEQUENCE [LARGE SCALE GENOMIC DNA]</scope>
    <source>
        <strain evidence="3 4">CECT 8712</strain>
    </source>
</reference>
<dbReference type="PANTHER" id="PTHR24094">
    <property type="entry name" value="SECRETED PROTEIN"/>
    <property type="match status" value="1"/>
</dbReference>
<organism evidence="3 4">
    <name type="scientific">Nocardiopsis algeriensis</name>
    <dbReference type="NCBI Taxonomy" id="1478215"/>
    <lineage>
        <taxon>Bacteria</taxon>
        <taxon>Bacillati</taxon>
        <taxon>Actinomycetota</taxon>
        <taxon>Actinomycetes</taxon>
        <taxon>Streptosporangiales</taxon>
        <taxon>Nocardiopsidaceae</taxon>
        <taxon>Nocardiopsis</taxon>
    </lineage>
</organism>
<dbReference type="EMBL" id="JACHJO010000003">
    <property type="protein sequence ID" value="MBB6119389.1"/>
    <property type="molecule type" value="Genomic_DNA"/>
</dbReference>
<feature type="region of interest" description="Disordered" evidence="1">
    <location>
        <begin position="29"/>
        <end position="57"/>
    </location>
</feature>
<evidence type="ECO:0000313" key="4">
    <source>
        <dbReference type="Proteomes" id="UP000536604"/>
    </source>
</evidence>